<evidence type="ECO:0000313" key="1">
    <source>
        <dbReference type="EMBL" id="EOB01813.1"/>
    </source>
</evidence>
<proteinExistence type="predicted"/>
<protein>
    <submittedName>
        <fullName evidence="1">Uncharacterized protein</fullName>
    </submittedName>
</protein>
<sequence length="555" mass="60693">MILIFKSITLKRRGGKGGNKKPDSAFVADSAVEASLNLGNCIECLCANECDPEVPVGLCKGSLCSPRLSAGSGETGEASPLPRPAAPRIAHFVPVKTMLGHMWLNRGDMAVAGRYCQYCAVLEPRSKKGAKFWFLQLSLLTSSASVGLPGKVGSSVSWAEKHAWTKPRRSFLQKPGNLATINCELQRGGRLPYSCATDMLLLASQDSLKAKPNHFPNKHHKGPVLEGKALQGSGWGTAWSTSGVFCAGPGAPSRIGQDSASVPGAALARQHCRAAQQPPELWKLSQLMTLTIWNPKGSYEIKHRLCVPSEPLDGQVKINVRKLLASVAFALANPKPPQHTVRDLVSSPDLPQNTYNSIFPGLADTTELHPQAPDLPAARKWLFLLKGLRKFIGKGTDRAHRMTGEFTPLSPQLTSGKEGNCKAVLESLRAKEQSFLLLAWFPMMFAVCQHHSLAAASWKNCQRMRRMKPFCQVLPAALLDGFVVRRFLPRQKAPHPCSGPQPLRLPKAQDILLLDPREGQFREDIIHRCQNPRACVTRQYCGGRALPEYRYGCGL</sequence>
<keyword evidence="2" id="KW-1185">Reference proteome</keyword>
<gene>
    <name evidence="1" type="ORF">Anapl_01527</name>
</gene>
<name>R0LN33_ANAPL</name>
<dbReference type="Proteomes" id="UP000296049">
    <property type="component" value="Unassembled WGS sequence"/>
</dbReference>
<accession>R0LN33</accession>
<dbReference type="AlphaFoldDB" id="R0LN33"/>
<dbReference type="EMBL" id="KB743040">
    <property type="protein sequence ID" value="EOB01813.1"/>
    <property type="molecule type" value="Genomic_DNA"/>
</dbReference>
<evidence type="ECO:0000313" key="2">
    <source>
        <dbReference type="Proteomes" id="UP000296049"/>
    </source>
</evidence>
<organism evidence="1 2">
    <name type="scientific">Anas platyrhynchos</name>
    <name type="common">Mallard</name>
    <name type="synonym">Anas boschas</name>
    <dbReference type="NCBI Taxonomy" id="8839"/>
    <lineage>
        <taxon>Eukaryota</taxon>
        <taxon>Metazoa</taxon>
        <taxon>Chordata</taxon>
        <taxon>Craniata</taxon>
        <taxon>Vertebrata</taxon>
        <taxon>Euteleostomi</taxon>
        <taxon>Archelosauria</taxon>
        <taxon>Archosauria</taxon>
        <taxon>Dinosauria</taxon>
        <taxon>Saurischia</taxon>
        <taxon>Theropoda</taxon>
        <taxon>Coelurosauria</taxon>
        <taxon>Aves</taxon>
        <taxon>Neognathae</taxon>
        <taxon>Galloanserae</taxon>
        <taxon>Anseriformes</taxon>
        <taxon>Anatidae</taxon>
        <taxon>Anatinae</taxon>
        <taxon>Anas</taxon>
    </lineage>
</organism>
<reference evidence="2" key="1">
    <citation type="journal article" date="2013" name="Nat. Genet.">
        <title>The duck genome and transcriptome provide insight into an avian influenza virus reservoir species.</title>
        <authorList>
            <person name="Huang Y."/>
            <person name="Li Y."/>
            <person name="Burt D.W."/>
            <person name="Chen H."/>
            <person name="Zhang Y."/>
            <person name="Qian W."/>
            <person name="Kim H."/>
            <person name="Gan S."/>
            <person name="Zhao Y."/>
            <person name="Li J."/>
            <person name="Yi K."/>
            <person name="Feng H."/>
            <person name="Zhu P."/>
            <person name="Li B."/>
            <person name="Liu Q."/>
            <person name="Fairley S."/>
            <person name="Magor K.E."/>
            <person name="Du Z."/>
            <person name="Hu X."/>
            <person name="Goodman L."/>
            <person name="Tafer H."/>
            <person name="Vignal A."/>
            <person name="Lee T."/>
            <person name="Kim K.W."/>
            <person name="Sheng Z."/>
            <person name="An Y."/>
            <person name="Searle S."/>
            <person name="Herrero J."/>
            <person name="Groenen M.A."/>
            <person name="Crooijmans R.P."/>
            <person name="Faraut T."/>
            <person name="Cai Q."/>
            <person name="Webster R.G."/>
            <person name="Aldridge J.R."/>
            <person name="Warren W.C."/>
            <person name="Bartschat S."/>
            <person name="Kehr S."/>
            <person name="Marz M."/>
            <person name="Stadler P.F."/>
            <person name="Smith J."/>
            <person name="Kraus R.H."/>
            <person name="Zhao Y."/>
            <person name="Ren L."/>
            <person name="Fei J."/>
            <person name="Morisson M."/>
            <person name="Kaiser P."/>
            <person name="Griffin D.K."/>
            <person name="Rao M."/>
            <person name="Pitel F."/>
            <person name="Wang J."/>
            <person name="Li N."/>
        </authorList>
    </citation>
    <scope>NUCLEOTIDE SEQUENCE [LARGE SCALE GENOMIC DNA]</scope>
</reference>